<proteinExistence type="predicted"/>
<name>A0A9I9E9H4_CUCME</name>
<protein>
    <submittedName>
        <fullName evidence="1">Uncharacterized protein</fullName>
    </submittedName>
</protein>
<sequence length="104" mass="11497">MRQISAEQSPKIDKWEIGPGREISFSYRTASVKESFGRDLILEMPAPGYASQMTVLLTFLQPRSGGLLHTTSFMKAIPSGLTTGTRSSLSLLSALAFERFHTPY</sequence>
<dbReference type="AlphaFoldDB" id="A0A9I9E9H4"/>
<accession>A0A9I9E9H4</accession>
<dbReference type="Gramene" id="MELO3C030660.2.1">
    <property type="protein sequence ID" value="MELO3C030660.2.1"/>
    <property type="gene ID" value="MELO3C030660.2"/>
</dbReference>
<dbReference type="EnsemblPlants" id="MELO3C030660.2.1">
    <property type="protein sequence ID" value="MELO3C030660.2.1"/>
    <property type="gene ID" value="MELO3C030660.2"/>
</dbReference>
<reference evidence="1" key="1">
    <citation type="submission" date="2023-03" db="UniProtKB">
        <authorList>
            <consortium name="EnsemblPlants"/>
        </authorList>
    </citation>
    <scope>IDENTIFICATION</scope>
</reference>
<evidence type="ECO:0000313" key="1">
    <source>
        <dbReference type="EnsemblPlants" id="MELO3C030660.2.1"/>
    </source>
</evidence>
<organism evidence="1">
    <name type="scientific">Cucumis melo</name>
    <name type="common">Muskmelon</name>
    <dbReference type="NCBI Taxonomy" id="3656"/>
    <lineage>
        <taxon>Eukaryota</taxon>
        <taxon>Viridiplantae</taxon>
        <taxon>Streptophyta</taxon>
        <taxon>Embryophyta</taxon>
        <taxon>Tracheophyta</taxon>
        <taxon>Spermatophyta</taxon>
        <taxon>Magnoliopsida</taxon>
        <taxon>eudicotyledons</taxon>
        <taxon>Gunneridae</taxon>
        <taxon>Pentapetalae</taxon>
        <taxon>rosids</taxon>
        <taxon>fabids</taxon>
        <taxon>Cucurbitales</taxon>
        <taxon>Cucurbitaceae</taxon>
        <taxon>Benincaseae</taxon>
        <taxon>Cucumis</taxon>
    </lineage>
</organism>